<proteinExistence type="predicted"/>
<dbReference type="EMBL" id="JBHTCE010000001">
    <property type="protein sequence ID" value="MFC7389240.1"/>
    <property type="molecule type" value="Genomic_DNA"/>
</dbReference>
<dbReference type="Proteomes" id="UP001596439">
    <property type="component" value="Unassembled WGS sequence"/>
</dbReference>
<protein>
    <submittedName>
        <fullName evidence="1">Uncharacterized protein</fullName>
    </submittedName>
</protein>
<organism evidence="1 2">
    <name type="scientific">Exiguobacterium aestuarii</name>
    <dbReference type="NCBI Taxonomy" id="273527"/>
    <lineage>
        <taxon>Bacteria</taxon>
        <taxon>Bacillati</taxon>
        <taxon>Bacillota</taxon>
        <taxon>Bacilli</taxon>
        <taxon>Bacillales</taxon>
        <taxon>Bacillales Family XII. Incertae Sedis</taxon>
        <taxon>Exiguobacterium</taxon>
    </lineage>
</organism>
<evidence type="ECO:0000313" key="2">
    <source>
        <dbReference type="Proteomes" id="UP001596439"/>
    </source>
</evidence>
<sequence>MNRRKKKPQTFVRFRGTRWMYLVRTEGSTRATLYDAFSQCELQLLLKEGWEVHPWTEK</sequence>
<name>A0ABW2PMI4_9BACL</name>
<dbReference type="RefSeq" id="WP_214787061.1">
    <property type="nucleotide sequence ID" value="NZ_JANIEL010000051.1"/>
</dbReference>
<gene>
    <name evidence="1" type="ORF">ACFQO8_03725</name>
</gene>
<accession>A0ABW2PMI4</accession>
<keyword evidence="2" id="KW-1185">Reference proteome</keyword>
<reference evidence="2" key="1">
    <citation type="journal article" date="2019" name="Int. J. Syst. Evol. Microbiol.">
        <title>The Global Catalogue of Microorganisms (GCM) 10K type strain sequencing project: providing services to taxonomists for standard genome sequencing and annotation.</title>
        <authorList>
            <consortium name="The Broad Institute Genomics Platform"/>
            <consortium name="The Broad Institute Genome Sequencing Center for Infectious Disease"/>
            <person name="Wu L."/>
            <person name="Ma J."/>
        </authorList>
    </citation>
    <scope>NUCLEOTIDE SEQUENCE [LARGE SCALE GENOMIC DNA]</scope>
    <source>
        <strain evidence="2">CCUG 55590</strain>
    </source>
</reference>
<comment type="caution">
    <text evidence="1">The sequence shown here is derived from an EMBL/GenBank/DDBJ whole genome shotgun (WGS) entry which is preliminary data.</text>
</comment>
<evidence type="ECO:0000313" key="1">
    <source>
        <dbReference type="EMBL" id="MFC7389240.1"/>
    </source>
</evidence>